<feature type="region of interest" description="Disordered" evidence="1">
    <location>
        <begin position="6387"/>
        <end position="6464"/>
    </location>
</feature>
<feature type="domain" description="CshA" evidence="3">
    <location>
        <begin position="3697"/>
        <end position="3760"/>
    </location>
</feature>
<dbReference type="InterPro" id="IPR026395">
    <property type="entry name" value="CshA_fibril"/>
</dbReference>
<evidence type="ECO:0000259" key="3">
    <source>
        <dbReference type="Pfam" id="PF19076"/>
    </source>
</evidence>
<dbReference type="PANTHER" id="PTHR10199:SF119">
    <property type="entry name" value="RE20510P"/>
    <property type="match status" value="1"/>
</dbReference>
<feature type="region of interest" description="Disordered" evidence="1">
    <location>
        <begin position="6141"/>
        <end position="6174"/>
    </location>
</feature>
<evidence type="ECO:0000313" key="4">
    <source>
        <dbReference type="EMBL" id="CAA6822264.1"/>
    </source>
</evidence>
<accession>A0A6S6TSD2</accession>
<feature type="compositionally biased region" description="Acidic residues" evidence="1">
    <location>
        <begin position="6503"/>
        <end position="6521"/>
    </location>
</feature>
<evidence type="ECO:0000256" key="2">
    <source>
        <dbReference type="SAM" id="Phobius"/>
    </source>
</evidence>
<dbReference type="Gene3D" id="4.10.1080.10">
    <property type="entry name" value="TSP type-3 repeat"/>
    <property type="match status" value="5"/>
</dbReference>
<keyword evidence="2" id="KW-1133">Transmembrane helix</keyword>
<dbReference type="SUPFAM" id="SSF69318">
    <property type="entry name" value="Integrin alpha N-terminal domain"/>
    <property type="match status" value="2"/>
</dbReference>
<dbReference type="GO" id="GO:0005509">
    <property type="term" value="F:calcium ion binding"/>
    <property type="evidence" value="ECO:0007669"/>
    <property type="project" value="InterPro"/>
</dbReference>
<gene>
    <name evidence="4" type="ORF">HELGO_WM1861</name>
</gene>
<feature type="region of interest" description="Disordered" evidence="1">
    <location>
        <begin position="6478"/>
        <end position="6521"/>
    </location>
</feature>
<feature type="transmembrane region" description="Helical" evidence="2">
    <location>
        <begin position="16"/>
        <end position="34"/>
    </location>
</feature>
<feature type="compositionally biased region" description="Acidic residues" evidence="1">
    <location>
        <begin position="6401"/>
        <end position="6418"/>
    </location>
</feature>
<dbReference type="PANTHER" id="PTHR10199">
    <property type="entry name" value="THROMBOSPONDIN"/>
    <property type="match status" value="1"/>
</dbReference>
<feature type="compositionally biased region" description="Polar residues" evidence="1">
    <location>
        <begin position="6389"/>
        <end position="6400"/>
    </location>
</feature>
<dbReference type="EMBL" id="CACVAX010000059">
    <property type="protein sequence ID" value="CAA6822264.1"/>
    <property type="molecule type" value="Genomic_DNA"/>
</dbReference>
<feature type="compositionally biased region" description="Acidic residues" evidence="1">
    <location>
        <begin position="6230"/>
        <end position="6242"/>
    </location>
</feature>
<feature type="region of interest" description="Disordered" evidence="1">
    <location>
        <begin position="3639"/>
        <end position="3671"/>
    </location>
</feature>
<dbReference type="Pfam" id="PF17963">
    <property type="entry name" value="Big_9"/>
    <property type="match status" value="4"/>
</dbReference>
<proteinExistence type="predicted"/>
<dbReference type="NCBIfam" id="TIGR04225">
    <property type="entry name" value="CshA_fibril_rpt"/>
    <property type="match status" value="2"/>
</dbReference>
<feature type="compositionally biased region" description="Polar residues" evidence="1">
    <location>
        <begin position="4150"/>
        <end position="4168"/>
    </location>
</feature>
<sequence length="7092" mass="745999">MMIYRENHKGSKQIKNFFYLMFVLMVMTISTNVLKADTNCADNIPIGNRTTALTSAEVTWNITGDLADENVDAILNSVTVTGQANPFTDLLMPDRVSYQFANPGASRQFIQENMLTTADITDSSVVFDTALLNANVDRNLRHYLSLDSGITSSDYVDFYYDTPFVSGENRYIMVSERRGNNNMTINALDANGNVIGNSAAVIGVSEPSPTFIDTGVDTTYSDHIFFTIYPLTALVSAGNEVHGIRVTQSDAGNVSGDGGDGKVFILFDPLTQTCVTANEDNLSVFAGETSRTLFLDNGNGVDEASGETATDANIADTLSIVNDGGLTGVSINNDGTLNIPSNVTDGTYDVMYEICLESNASLCSRANAYVRNYTKQSGCTSKQFSITNWDFEDGISLNVPTGWTTQTRSSGTGFHYRGVEIANNEGVLMLGADAETWQDIDVSSQGEGTYRLSFYESLHDNVGVEGSVRMQFLNASKTLISESSSPSITSLYDPNVKMLDGPKSVIAVAPTGTEFIRIFFEGKGSFATGFAKIDKVMLDAVCDDVIDTDNDGIADNIDLDDDNDGILDTVENPVNSNNYSAGWYNNNPSGTFNQDGYVQDVSTDTHIIDGSAYDTNLLGSTSPYTIGNGLIDANDPGSIRGLINAEEINLQNAKNANDYLEFSFQTSANFPNGTILDKFAMADSDEKGAYKVSIEFSSDNFITSQLLVQDLVIDASLNRPAFFAFDNVQASQGLAPSTSYKLRVYIYGASTSTTEILFDDFNIGFQIQLDSDNDGIFNHLDLDSDNDGIPDNVEAQTTSGYVAPNGTFDANGTDTAYVGGLTPVNTDNNGSADYLDLDSDDDGHLDSNENGLTLLGNVGSNGLDNNIDTTDDYSDVNGKVNTPSADLAQLDGNNVDVDYRSLAVVAEICNNGIDDDADGYIDYFDNDCNSISELTCTVPRTNTPSFIMGDPIATTVDVSIAATPTIGDIDGDGMPEIIVPKEGTASPQGYYIFEGNGSDFADATLDIEIPLYTHSGQPMVQPAIADLDGDGQAEIITLSGDSSGNNRYVYVFPSTGGSVTANTYLWKSDIALLRQGGGSPKVVDIDEDGIPEIVSGNAILKFSDANFNAATTLNIVINSKAIAQGNFHQTLWDRDPVVMDVLPALPGKEFVAGSKVYSIDLVAGSRTLEVDLHTIDPSIPLYDDGPTSVADMNLDGVMDIIYSSSYTAGNGVPTGQLIIWDPVNGIVLAKYTKPSGAGLRSGTAFISNVYDDTQDGKTDYPEAIFTSSKDATSGLLFAVNLNDTSNMLWEQPTTDVSGATTLNAFDFNGDGLSEMVYRDTRSLRIMNGNVNPPTIYTELPYVTGTWVEGVAIADVDNDGEAEIITSANQETAIESGIAVTNNKLYVFSAGGGTKWVDARAIWNQRNYHYTNINDNLTVPKKEQSTIINYPQGTINHLLNSYMAQLPAKLQLKQAASDAKVKVNSITQTAVSSVVTVNYTVINNSSDADILSNLSLSAYDKNPELAGVTFLDTLTTTALIPKDSNVTFSQDINISNAPATLADLYLVVNEDGTAALPLIVDDLGQDGITECNYNNNIDSIVVPAWNTAPTAVDSNHTVTVGTSINLALLTGSNDPDGDTLNITSVNGTAITLGTEQNITVPNGVVNVETNGSMTFVPDAGYVGDVTFAYELSDGSETAGANVNITITDVCNLIPAGNPTAALVGGDVSFDISGSGGEFGNAILNSISISGEANPFSELVGPDIVSYNFANEAANSQYINDHGVAAENIMDGASIFDPALLNVMNSRDLNHFFSADPNDVDITTGDYVDFKYNTPIKAAGNRYFVVTERGGNNHLQVIALDINGNPIAGAGTADIVANSSTYIPTGTMVTTHPYYGSQQELSVAIFPLTTVATRGTDIYGLRLIYNQTGDGGDSKIFVMVDPTTICTINALDDNLTNSPINALTGGTTNSIFIDNGYGSDLADTLAATDANIDDNVTIINNGGLTNVSIDSNGTLTVPANSTEGTYAITYQICLEGNPSICDTAVATVKVEIPLDSDNDGIPNDIDLDDDNDGVLDTDEGCGSSPFGSTVVTAHTPLSGASTITTDTLSIPNGLNRVLIVEIGVEAAASPILTVSYGGTNLSLLTTAAERGLNSLHTYYLNETQIAGLGADATITVTDANGENNAFTVYATFLSNIDQSALLTVTAVNETSTSCVSNNYTFPSMSVVTGDYLFSFATTGLGENNSTDQFTFNATCGSEIADAGDENANVGGALFVASGNSTQTCTVDIVNPSEPSCRRPMSQSYILKPATSNQICNQDTDNDKIFDNLDTDSDNDSCQDAIEGASAFTAGDLDANGSLIGGVDANGIPTVAGAGQASTLALLDNSDSSACVTNNPPTAVDSNHTIDTGSTQVLDLLTLITDPDGPGGLSVLSINDVNLTGGVQTIVVPNGEIRIDASDVITFVPTVGFTGNTSFEYVGTDGSETVVANVNITITSDTDGDGVIDAIDLDDDNDGILDTEECNSVFPNWDNSTQTPTMIRGTLNGTDITVTTTSPHALPLQIKSDEFNIVGDAGLNSFATGFSTSERIEIVHSGQSSGAFEETVFTFSQALVEPLYIHVSGLDYNYTINNGTIDTLVNGTGIGTSTFTVIDASVSHEGGFSALVPMGTTAVKLINTELKNDRLYANFSTSSIANCDIDNDGIKNSFDLDSDNDGVPDNVEAQRTNGYTPPSGSVDANGTWSAIYGIDGLTPVDTDEDNTTDFLDTDSDNDGIFDIVESGQGLNADVNGSTTDPVGVNGLANSNSTESADDYNDTNGLAYEGSVFTLNDTDNDTLADGSDANATTTDLDYRDDVFFNNPPVATDVNRTIDTGDTTVIDLLSLVSDTDTGDTLSITSINGEALTGSEQNITVPNGRVEVGTDGNVTFVPDNGYTGPSSFAYEATDGTETVSANVNITIVSDNDGDGIIDSIDLDDDNDGILDIHEFTQCEAGIPLAWDAGSNGDLIRGFTSNSGITGTVTTTLGTGGTFAGKPTYVDGNIQIDIQSRGASPTSGEQSIIIFSEPVTMDEFNVRSVVDLGGYDESQNITFYKNGVQVVFDATIYDQNGGVVTGASYNPITGDAQGADSSPEASFRFLIDKPIDEIIIAQRADATADNIGFRITSVCGAYRDTDNDGIKDHLDLDSDNDGIPDNVEGQTTHGYVAPSGVVDANGTWSAIYGFAGIVPVNTDGNDSDDYIDTDSDNDGIFDIIESGEGLSDANNDGRTDGNVGNNGLDNTVDTVDDYSDVNGKVNAPLADLENAIDNDLSEVDYRSVDLLDTDGDGIPNRVDLDDDNDGVVDSNEKSCSQNNYAAGWFSNVPDGTVNQDGYLTDITIPSYILDGSANDTNIVQSASPTIIGAGLNITYHQPYYKIADVNEIDLTAAISAKDYMEYEFTTSTTLEAHTVVDRFALWLTHPFDAYKVSVLMSDNNFQTSKILVHNFLVSQNASPQPLATAESSVLEANTSYKFRVYLYGADNVNAEVIYDDFNFGTCTAIDTDSDSIPDYLDLDSDNDGIPDNVEAQTTQNYIVPSGLDVNGTWLVYGLGGLTPIDTDEDNVTDMLDTDSDNDTVSDCLENNDAISTCPVTNAMVGINGLASWAESADDYNDTNGYAYENISEIFTLDDSDNDTAANGSDASPTTKDLDYRDDEVPPPVGTEDNVTVVAGNVAIIDVLDNDVHTYGDLNVTTVQLLDNGTEVSTLTVVGEGVWDVNATTGEVSFTPEAGFTGTPTPVEYVVEDVNGNPTEPTAINITVTPAIDTDNDGVPDATDLDDDNDGILDEDESCDSSPAPQTITGAGLLKDELLFFDFTDFRVDNGATDSQVITHNGVNYTVVVSEVSGSLDYAPTGESGVGDHESNWFTGLYDLPGKEAIGSYLRAGFESPKFTLTFTAEKGGVSYPVEVLVLDGQLSANSSPIKREELIIKTNGSLFTHIETFPSSATLSSIVTGNGTDTLTYIDTHSPIENASFVTKGTNLKLNVELGYLHPTVGQGTYQAIAFAIKIPCDSDNDGIQNSLDLDTDNDGIPDNVEAQTTQGYIVPNADDNATYTTNNGVNSAYLGGLTPVDTDDDNVTDTLDTDSDNDGTFDIAESGQGLNADVNGSTTNPVGINGLANPAETTDDYSDVNGKAHDGTNFILNDSDNDTAANGSDASPTTKDLDYRDDEVPPPVGTEDNVTVVAGNVAIIDVLDNDVHTYGDLNVTTVQLLDNGAEVIKLTVVGEGVWDVNGTTGEVSFTPEAGFTGTPTPVEYVVEDVNGNPTEPTAINITVTALVAMDDINTSVSGVGGVVISNIVDNDNLDGTAVTLGTDVNITAVTNDTPIAIDVESGMAFLPSGVPAGVYTETYTLCEIANSSNCDDANVTITLTAKPIDAIDDNKTTPLTLTTNNFSNYSYIENVINNDSFDNTMLSVNIDDINITLTGNTNLSTTPALDDSNGMLSILTNTSAGEYYIEYSICEKLNPSNCDEANLTFEIAVGSLEGTDDNNDSVNGSNGGTAIDDITFGDTLNGVQVVLGTDVNMTAISDGVLEINTTTGAVIVPAGTAAGDYSGTYTLCEILNPSNCVTKDINVTVDPAPIDAIDDDFSLNSINGLEGGMVGDVTSSGNDSLNGVDVADNDITISLTGDSNLSTTPTLEDNGSLSIPANTPAGEYYVGYKICEVLNNTNCDEANATIKVDVAEIIAVDDVNNSVNGIDGGIAIIDVTDNDTLSGTNIDIDVDVNITEVNNSTPLEVNTTIGSVTVPTDTVEGSYTLSYTVCEILNPSNCDESNVTVVVEAAPIDAIDDDFTNSPINGLVGGVVGDVTTATSGCSSIGFSITNADFESGTYPNVPTGWTSQTRSTGTGFYYRGNEIANDNAVLMLGADSETWQDIDVSSHGGGRYLLSYYESLHEEAGVEGSVRMNFLDASKSIIIQSGSSEITSLYDPAIKTLEGPKSITAVAPNGTHYVRIYFEGKGSFSTGFAKIDNVTLNYVCNDTLNGNPVDDNDINTTLTGDSNLSTSPSIDENGTLSVPANTPAGEYYVEYKICEVLNPTNCDEANVSVSVSSATIFGTDDNNDSVNGSNGGTAIDDITLGDTLNGVQVVLGTDVNMTAISDGVLEINTTTGSVTVPAGTAAGDYSGTYTLCEILNPSNCVTKDINVTVDPAPIDAIDDDFSLNSINGLEGGMVGDVTSSGNDSLNGVDVADNDITISLTGDSNLSTTPTLEDNGSLSIPANTPAGEYYVGYKICEVLNNTNCDEANATIKVDVAEIIAVDDVNNSVNGIDGGIAIIDVTDNDTLSGTNIDIDVDVNITEVNNSTPLEVNTTIGSVTVPTDTVEGSYTLSYTVCEILNPSNCDESNVTVVVEAAPIDAIDDSFIGSVNGLVGGELGDITGNDRLNGTVIDDNDINTTLTGDSNLSTSPSIDENGTLSVPANTPAGEYYVEYKICEVLNPSNCDEANATVVVKAATIFGTNDSNDSVNGSNGGTAIPNVTSNDTLNGETVKLNVDVNITNVTGTTLVIDPKTGAVSIPANTPAGEYTGTYELCEILNPSNCVTKDITVTVDPAPIDAMDDDFTNSPINGLFGGVVGDVTSTNNDTLNGLDVLDNLITISLTSESNLSTTATLEDNGSLSIPANTPAGSYYVGYKICEVLNNTNNCDEANATIKVVPAVINAVDDSNGSINGIDGGMVITNLVSNDTLNNKNVTLGVEVNITTVSNNTPLVIDKSTGKVTVPSNTPSGTYVETYTICENLNPLSCSDANVTIGVDASLIDAVNDALTVNGIEGAELKVELNDKLDGESISLGRDVNITMITDTTPLEIDKTTGVVTIPANTVAGTYVEQYTICENLNPINCDTANISVEVLVAEMKGEDDENLSVSGSLGGVAIANVTSNDRLNGTTFTLGTDANITNIVNSSPLLIDVNTGEVTVPIGTVSGVHRATYTVCENLNPSNCITQEISVTVEAGTILANDDSNNSVNGSLGALVLTNITVNDTLNGVAVTLGADVNLTMVSNDTPLVVDLATGSVSVPANTMAGTYVETYTLCEVLNPANCDEATISVTVFLDSDKDGILDIDDLDDDNDGILDTVEERGITDLDTDSDGIPDRLDLDSDNDGILDLLESGQDAGTLDTNNDGVLDSIIDVDQDGVMDVADLDDNDPLSEGAVTPVDTDTDGIRDFQDVDSDNDGMTDLTEVGIPAENDSDNDGMIDDAVDENGIPTTVTPIRNPVDTDSDGVPDYKDLDSDNDGLNDVEEAGGVDTNGDGLDDTPNESFVEPSMISDEDSDGILDPLEPNNSKLPTDVDANGDGIIDDGTDTDGDGIPNITDGMPKNFATTPSLDSDLDGIPDSYDLDDDNDGIMDVVEENGVTDLDTDSDGVPDRLDLDSDNDGILDLLESGQDVATVDSNNDGLLDSTTDSDNDGLMDTADVDDADANSLGTVTPVDTDGDGKRDFQDVDSDNDGLSDLVEAGTPASNDGDSDGMIDGAIDENGIPTVVSPITTPVDTDSDNVPDYRDLDSDNDGLNDTDEVGGLDEDKDGLVDIEDSLVDGSSIPDSNGDNTPDVLEPNNDDLPVILDIDNNGVIDDNSDSDNDGIADVIDARDTIFGTGVALDSDKDGIVDDFDIDDDNDGIPDMVEAKGNLNRDTDGDGIVDILDLDSDNDGILDIVEAGGIDSNNDGKVDKTSDSDKDGLADVVDASVTIANNPIDENTGRLATLLLIPDTDNDGKADFQDVDSDNDGLSDLVEAGVPVSNDEDNDGMIDGDVDTNGIPSTIVAVNEPLDSDNDGLADYRELDSDNDGKTDIIEAGEEDSDNNGLVDTQDRLIDATNLPDNDENGTPNYREFNAQLLADVVSQVEAGTTVSIDVLQNDELSGYNRETLQITGTQNAGEALVVEGEGTWSISGENQIVFTPEEGFVKDPTEISYSLENNSGERVDTATVNVNYVAIVRPDTRVTNLAEPVMIDVLTNDNGDLDSATVEIELPIGFMETNPLATLSDDKKNLVVPGQGVWTVNNDGSISYRVEAGTEIVDPTPISYSVADVKGERLETDAMIILNQSVVAETSDTVEDCDPYEESSVPLDNTWSILLVIILGTIAGIIFFRRERLNEV</sequence>
<name>A0A6S6TSD2_9BACT</name>
<dbReference type="PROSITE" id="PS00018">
    <property type="entry name" value="EF_HAND_1"/>
    <property type="match status" value="2"/>
</dbReference>
<feature type="transmembrane region" description="Helical" evidence="2">
    <location>
        <begin position="7067"/>
        <end position="7084"/>
    </location>
</feature>
<feature type="compositionally biased region" description="Polar residues" evidence="1">
    <location>
        <begin position="3643"/>
        <end position="3655"/>
    </location>
</feature>
<organism evidence="4">
    <name type="scientific">uncultured Sulfurovum sp</name>
    <dbReference type="NCBI Taxonomy" id="269237"/>
    <lineage>
        <taxon>Bacteria</taxon>
        <taxon>Pseudomonadati</taxon>
        <taxon>Campylobacterota</taxon>
        <taxon>Epsilonproteobacteria</taxon>
        <taxon>Campylobacterales</taxon>
        <taxon>Sulfurovaceae</taxon>
        <taxon>Sulfurovum</taxon>
        <taxon>environmental samples</taxon>
    </lineage>
</organism>
<dbReference type="InterPro" id="IPR028994">
    <property type="entry name" value="Integrin_alpha_N"/>
</dbReference>
<reference evidence="4" key="1">
    <citation type="submission" date="2020-01" db="EMBL/GenBank/DDBJ databases">
        <authorList>
            <person name="Meier V. D."/>
            <person name="Meier V D."/>
        </authorList>
    </citation>
    <scope>NUCLEOTIDE SEQUENCE</scope>
    <source>
        <strain evidence="4">HLG_WM_MAG_04</strain>
    </source>
</reference>
<evidence type="ECO:0000256" key="1">
    <source>
        <dbReference type="SAM" id="MobiDB-lite"/>
    </source>
</evidence>
<keyword evidence="2" id="KW-0812">Transmembrane</keyword>
<feature type="region of interest" description="Disordered" evidence="1">
    <location>
        <begin position="4150"/>
        <end position="4184"/>
    </location>
</feature>
<protein>
    <submittedName>
        <fullName evidence="4">Internalin, putative</fullName>
    </submittedName>
</protein>
<feature type="region of interest" description="Disordered" evidence="1">
    <location>
        <begin position="6201"/>
        <end position="6302"/>
    </location>
</feature>
<feature type="domain" description="CshA" evidence="3">
    <location>
        <begin position="4210"/>
        <end position="4273"/>
    </location>
</feature>
<dbReference type="InterPro" id="IPR028974">
    <property type="entry name" value="TSP_type-3_rpt"/>
</dbReference>
<dbReference type="InterPro" id="IPR018247">
    <property type="entry name" value="EF_Hand_1_Ca_BS"/>
</dbReference>
<dbReference type="Pfam" id="PF19076">
    <property type="entry name" value="CshA_repeat"/>
    <property type="match status" value="2"/>
</dbReference>
<keyword evidence="2" id="KW-0472">Membrane</keyword>
<dbReference type="SUPFAM" id="SSF103647">
    <property type="entry name" value="TSP type-3 repeat"/>
    <property type="match status" value="4"/>
</dbReference>